<evidence type="ECO:0000259" key="2">
    <source>
        <dbReference type="PROSITE" id="PS51192"/>
    </source>
</evidence>
<feature type="domain" description="Helicase ATP-binding" evidence="2">
    <location>
        <begin position="462"/>
        <end position="657"/>
    </location>
</feature>
<keyword evidence="4" id="KW-0547">Nucleotide-binding</keyword>
<keyword evidence="4" id="KW-0347">Helicase</keyword>
<evidence type="ECO:0000256" key="1">
    <source>
        <dbReference type="ARBA" id="ARBA00022801"/>
    </source>
</evidence>
<evidence type="ECO:0000259" key="3">
    <source>
        <dbReference type="PROSITE" id="PS51194"/>
    </source>
</evidence>
<dbReference type="PROSITE" id="PS51192">
    <property type="entry name" value="HELICASE_ATP_BIND_1"/>
    <property type="match status" value="1"/>
</dbReference>
<dbReference type="InterPro" id="IPR000330">
    <property type="entry name" value="SNF2_N"/>
</dbReference>
<dbReference type="Pfam" id="PF04471">
    <property type="entry name" value="Mrr_cat"/>
    <property type="match status" value="1"/>
</dbReference>
<protein>
    <submittedName>
        <fullName evidence="4">Superfamily II DNA or RNA helicase, SNF2 family</fullName>
    </submittedName>
</protein>
<dbReference type="SUPFAM" id="SSF52540">
    <property type="entry name" value="P-loop containing nucleoside triphosphate hydrolases"/>
    <property type="match status" value="2"/>
</dbReference>
<dbReference type="PANTHER" id="PTHR45629">
    <property type="entry name" value="SNF2/RAD54 FAMILY MEMBER"/>
    <property type="match status" value="1"/>
</dbReference>
<dbReference type="Pfam" id="PF00271">
    <property type="entry name" value="Helicase_C"/>
    <property type="match status" value="1"/>
</dbReference>
<dbReference type="SUPFAM" id="SSF52980">
    <property type="entry name" value="Restriction endonuclease-like"/>
    <property type="match status" value="1"/>
</dbReference>
<dbReference type="CDD" id="cd18793">
    <property type="entry name" value="SF2_C_SNF"/>
    <property type="match status" value="1"/>
</dbReference>
<dbReference type="PROSITE" id="PS51194">
    <property type="entry name" value="HELICASE_CTER"/>
    <property type="match status" value="1"/>
</dbReference>
<gene>
    <name evidence="4" type="ORF">SAMN05216234_1478</name>
</gene>
<name>A0A1I5TR73_9BACT</name>
<dbReference type="OrthoDB" id="18878at2"/>
<dbReference type="Gene3D" id="3.40.50.10810">
    <property type="entry name" value="Tandem AAA-ATPase domain"/>
    <property type="match status" value="1"/>
</dbReference>
<dbReference type="InterPro" id="IPR049730">
    <property type="entry name" value="SNF2/RAD54-like_C"/>
</dbReference>
<dbReference type="InterPro" id="IPR038718">
    <property type="entry name" value="SNF2-like_sf"/>
</dbReference>
<organism evidence="4 5">
    <name type="scientific">Hydrogenimonas thermophila</name>
    <dbReference type="NCBI Taxonomy" id="223786"/>
    <lineage>
        <taxon>Bacteria</taxon>
        <taxon>Pseudomonadati</taxon>
        <taxon>Campylobacterota</taxon>
        <taxon>Epsilonproteobacteria</taxon>
        <taxon>Campylobacterales</taxon>
        <taxon>Hydrogenimonadaceae</taxon>
        <taxon>Hydrogenimonas</taxon>
    </lineage>
</organism>
<dbReference type="GO" id="GO:0003677">
    <property type="term" value="F:DNA binding"/>
    <property type="evidence" value="ECO:0007669"/>
    <property type="project" value="InterPro"/>
</dbReference>
<dbReference type="RefSeq" id="WP_092913895.1">
    <property type="nucleotide sequence ID" value="NZ_FOXB01000047.1"/>
</dbReference>
<dbReference type="GO" id="GO:0004519">
    <property type="term" value="F:endonuclease activity"/>
    <property type="evidence" value="ECO:0007669"/>
    <property type="project" value="InterPro"/>
</dbReference>
<dbReference type="GO" id="GO:0004386">
    <property type="term" value="F:helicase activity"/>
    <property type="evidence" value="ECO:0007669"/>
    <property type="project" value="UniProtKB-KW"/>
</dbReference>
<dbReference type="SMART" id="SM00490">
    <property type="entry name" value="HELICc"/>
    <property type="match status" value="1"/>
</dbReference>
<feature type="domain" description="Helicase C-terminal" evidence="3">
    <location>
        <begin position="781"/>
        <end position="927"/>
    </location>
</feature>
<keyword evidence="5" id="KW-1185">Reference proteome</keyword>
<accession>A0A1I5TR73</accession>
<dbReference type="InterPro" id="IPR007560">
    <property type="entry name" value="Restrct_endonuc_IV_Mrr"/>
</dbReference>
<dbReference type="Gene3D" id="3.40.50.300">
    <property type="entry name" value="P-loop containing nucleotide triphosphate hydrolases"/>
    <property type="match status" value="1"/>
</dbReference>
<dbReference type="EMBL" id="FOXB01000047">
    <property type="protein sequence ID" value="SFP85559.1"/>
    <property type="molecule type" value="Genomic_DNA"/>
</dbReference>
<evidence type="ECO:0000313" key="4">
    <source>
        <dbReference type="EMBL" id="SFP85559.1"/>
    </source>
</evidence>
<dbReference type="GO" id="GO:0016787">
    <property type="term" value="F:hydrolase activity"/>
    <property type="evidence" value="ECO:0007669"/>
    <property type="project" value="UniProtKB-KW"/>
</dbReference>
<dbReference type="InterPro" id="IPR027417">
    <property type="entry name" value="P-loop_NTPase"/>
</dbReference>
<dbReference type="GO" id="GO:0005524">
    <property type="term" value="F:ATP binding"/>
    <property type="evidence" value="ECO:0007669"/>
    <property type="project" value="InterPro"/>
</dbReference>
<dbReference type="InterPro" id="IPR001650">
    <property type="entry name" value="Helicase_C-like"/>
</dbReference>
<dbReference type="SMART" id="SM00487">
    <property type="entry name" value="DEXDc"/>
    <property type="match status" value="1"/>
</dbReference>
<dbReference type="InterPro" id="IPR011335">
    <property type="entry name" value="Restrct_endonuc-II-like"/>
</dbReference>
<dbReference type="AlphaFoldDB" id="A0A1I5TR73"/>
<keyword evidence="4" id="KW-0067">ATP-binding</keyword>
<dbReference type="PANTHER" id="PTHR45629:SF7">
    <property type="entry name" value="DNA EXCISION REPAIR PROTEIN ERCC-6-RELATED"/>
    <property type="match status" value="1"/>
</dbReference>
<dbReference type="GO" id="GO:0009307">
    <property type="term" value="P:DNA restriction-modification system"/>
    <property type="evidence" value="ECO:0007669"/>
    <property type="project" value="InterPro"/>
</dbReference>
<dbReference type="InterPro" id="IPR014001">
    <property type="entry name" value="Helicase_ATP-bd"/>
</dbReference>
<dbReference type="STRING" id="223786.SAMN05216234_1478"/>
<keyword evidence="1" id="KW-0378">Hydrolase</keyword>
<dbReference type="Gene3D" id="3.40.1350.10">
    <property type="match status" value="1"/>
</dbReference>
<evidence type="ECO:0000313" key="5">
    <source>
        <dbReference type="Proteomes" id="UP000199227"/>
    </source>
</evidence>
<sequence length="1073" mass="123719">MFSFLKKLNKKEKREIINYSYDQNAIHFKLNRNFSSSDAVQLYNNLFNDLAEDGFGTVEENILSISHNDIYPFLKDDRSKLFPIPKYFDGTMEVKHRGFLDRDAIFEVNFIQNDTLLFSPKIIGSILELTENTYYLLPESMYQSYLAVKRANQSNNTALRYSAIETMQSFEDNGVHYKGLIENDFIKKVDKIGIDIIENDTGELDIYPLIPGLETEFIVRNSSTIANHPDQHLILTNQNNEKTIRYILEDKQLKSAKAIIKTKRIPKEQADQFKTNPESFFAEDDIQAVEFSKYRLIRVTELRTEPYIGFFGSTKMEAPMSQVLTAGDDIALTDKKDVKAIIDDLDDIELEQLQMEVEKVKEKGEEYISIKNSDPIPLDIVESLLKECLQEDQIKEFENKETKQKNEFLGINPNDEEGIGSNNDEVVCIKHSAKKQARDWQNISDKFEPKPHQIVGFNWLKTLYENGYKGGLLADDMGLGKTFQVIAFINYLYNTKSNPLDHSNQRILIVAPSILLTSWKNEIENIIIDKSAFRVKILQGRNISLKKLCDSFKEGPDTVQNLAQNSLDIIDLLRYNIFITTYETLSINQLAFANKDLFKFELCIFDEAQKIKNPNARITQAAKAISANTPFTIVVTGTPIENELRDLWSLFDAFDPTYIGSWKSFRERYAKPIEDEKNIGKVDKELRKKIGDYMLRRLKKDHLQGLPEKHLKFIEVPMHKDEIKLHNEIVNSSLHSIEKLQKLRILSLHPKLLDMEDKLDKENFIQLSNPEKFFKSSKMSELLNLLNNIKAKEEKVLIFVIRHTMQTLLQTALQKHYGFKVDIINGKNNKQEIVDKKLEQFESKKGFNILLLSPLAAGIGLTITAANHVIHLERHWNPAKEDQASDRIYRIGQEKDVYIYHLINTAPKIETFDSGLNKLITNKKSLSDGTLIPTPSIKDSEMVESFFNNLDEIEKWDLMSPEEFEIEVMRLYEKLGYRCHITSKIPTELGADIIATKGNETVAIQCKHTRVKKRQGRDAIRQLIAEAKLAYPEAKLVAVTNFYFNDNAKNLAKSHNVELIEREQLFQLTLPMS</sequence>
<proteinExistence type="predicted"/>
<dbReference type="InterPro" id="IPR011856">
    <property type="entry name" value="tRNA_endonuc-like_dom_sf"/>
</dbReference>
<dbReference type="Pfam" id="PF00176">
    <property type="entry name" value="SNF2-rel_dom"/>
    <property type="match status" value="1"/>
</dbReference>
<reference evidence="4 5" key="1">
    <citation type="submission" date="2016-10" db="EMBL/GenBank/DDBJ databases">
        <authorList>
            <person name="de Groot N.N."/>
        </authorList>
    </citation>
    <scope>NUCLEOTIDE SEQUENCE [LARGE SCALE GENOMIC DNA]</scope>
    <source>
        <strain evidence="4 5">EP1-55-1</strain>
    </source>
</reference>
<dbReference type="Proteomes" id="UP000199227">
    <property type="component" value="Unassembled WGS sequence"/>
</dbReference>
<dbReference type="InterPro" id="IPR050496">
    <property type="entry name" value="SNF2_RAD54_helicase_repair"/>
</dbReference>